<dbReference type="GO" id="GO:0005886">
    <property type="term" value="C:plasma membrane"/>
    <property type="evidence" value="ECO:0007669"/>
    <property type="project" value="UniProtKB-SubCell"/>
</dbReference>
<dbReference type="InterPro" id="IPR036259">
    <property type="entry name" value="MFS_trans_sf"/>
</dbReference>
<keyword evidence="6 9" id="KW-0812">Transmembrane</keyword>
<keyword evidence="7 9" id="KW-1133">Transmembrane helix</keyword>
<keyword evidence="8 9" id="KW-0472">Membrane</keyword>
<reference evidence="11" key="1">
    <citation type="submission" date="2024-02" db="UniProtKB">
        <authorList>
            <consortium name="WormBaseParasite"/>
        </authorList>
    </citation>
    <scope>IDENTIFICATION</scope>
</reference>
<feature type="transmembrane region" description="Helical" evidence="9">
    <location>
        <begin position="191"/>
        <end position="211"/>
    </location>
</feature>
<evidence type="ECO:0000256" key="4">
    <source>
        <dbReference type="ARBA" id="ARBA00022448"/>
    </source>
</evidence>
<feature type="transmembrane region" description="Helical" evidence="9">
    <location>
        <begin position="279"/>
        <end position="300"/>
    </location>
</feature>
<organism evidence="10 11">
    <name type="scientific">Mesorhabditis belari</name>
    <dbReference type="NCBI Taxonomy" id="2138241"/>
    <lineage>
        <taxon>Eukaryota</taxon>
        <taxon>Metazoa</taxon>
        <taxon>Ecdysozoa</taxon>
        <taxon>Nematoda</taxon>
        <taxon>Chromadorea</taxon>
        <taxon>Rhabditida</taxon>
        <taxon>Rhabditina</taxon>
        <taxon>Rhabditomorpha</taxon>
        <taxon>Rhabditoidea</taxon>
        <taxon>Rhabditidae</taxon>
        <taxon>Mesorhabditinae</taxon>
        <taxon>Mesorhabditis</taxon>
    </lineage>
</organism>
<sequence>MSSIILHIAVLIFSMSSWLSVNAIFTQLPILANVAPESWNIASYLVLIIQISCVIPLLYGIVKHRFPQLIKTYENYLILFLLLVTVLGLFLTTLTFKERWELFQAKHAVPLLLVLLLVSIPCTTSDVLFLPYMSHFHDPHLLTTFFVGMGLGALIPSALSFVQGSPTVTSITDNSTGRITFNIDARLSFEHFMYIMAACCVLSILAFFYLIHWVRYNSGDHTPAKFAPVETVDTEKKPIILGTKMLVLLALSFCVGALQNSLLPVLLQYAAQAYGQETYHLANTLFVMTNPVFCLAQLFITIQRIHFFLALFSASMVPTIFIAVLACLSERLAWAGAEAMLCISAGLGAGLLSWSKTALAQSLRATEHPRALFWCGAAIQTGSCVGALVMFCLANLLHVFPAS</sequence>
<dbReference type="SUPFAM" id="SSF103473">
    <property type="entry name" value="MFS general substrate transporter"/>
    <property type="match status" value="1"/>
</dbReference>
<comment type="subcellular location">
    <subcellularLocation>
        <location evidence="2 9">Cell membrane</location>
        <topology evidence="2 9">Multi-pass membrane protein</topology>
    </subcellularLocation>
</comment>
<feature type="transmembrane region" description="Helical" evidence="9">
    <location>
        <begin position="108"/>
        <end position="129"/>
    </location>
</feature>
<feature type="transmembrane region" description="Helical" evidence="9">
    <location>
        <begin position="372"/>
        <end position="397"/>
    </location>
</feature>
<dbReference type="WBParaSite" id="MBELARI_LOCUS11286">
    <property type="protein sequence ID" value="MBELARI_LOCUS11286"/>
    <property type="gene ID" value="MBELARI_LOCUS11286"/>
</dbReference>
<evidence type="ECO:0000256" key="3">
    <source>
        <dbReference type="ARBA" id="ARBA00006366"/>
    </source>
</evidence>
<keyword evidence="4 9" id="KW-0813">Transport</keyword>
<evidence type="ECO:0000256" key="9">
    <source>
        <dbReference type="RuleBase" id="RU368035"/>
    </source>
</evidence>
<feature type="transmembrane region" description="Helical" evidence="9">
    <location>
        <begin position="39"/>
        <end position="62"/>
    </location>
</feature>
<proteinExistence type="inferred from homology"/>
<dbReference type="Proteomes" id="UP000887575">
    <property type="component" value="Unassembled WGS sequence"/>
</dbReference>
<evidence type="ECO:0000256" key="8">
    <source>
        <dbReference type="ARBA" id="ARBA00023136"/>
    </source>
</evidence>
<comment type="similarity">
    <text evidence="3 9">Belongs to the riboflavin transporter family.</text>
</comment>
<dbReference type="AlphaFoldDB" id="A0AAF3EBH2"/>
<protein>
    <recommendedName>
        <fullName evidence="9">Riboflavin transporter</fullName>
    </recommendedName>
</protein>
<evidence type="ECO:0000256" key="6">
    <source>
        <dbReference type="ARBA" id="ARBA00022692"/>
    </source>
</evidence>
<accession>A0AAF3EBH2</accession>
<dbReference type="PANTHER" id="PTHR12929:SF10">
    <property type="entry name" value="RIBOFLAVIN TRANSPORTER"/>
    <property type="match status" value="1"/>
</dbReference>
<dbReference type="Pfam" id="PF06237">
    <property type="entry name" value="SLC52_ribofla_tr"/>
    <property type="match status" value="1"/>
</dbReference>
<keyword evidence="10" id="KW-1185">Reference proteome</keyword>
<evidence type="ECO:0000313" key="10">
    <source>
        <dbReference type="Proteomes" id="UP000887575"/>
    </source>
</evidence>
<comment type="function">
    <text evidence="9">Plasma membrane transporter mediating the uptake by cells of the water soluble vitamin B2/riboflavin that plays a key role in biochemical oxidation-reduction reactions of the carbohydrate, lipid, and amino acid metabolism.</text>
</comment>
<evidence type="ECO:0000313" key="11">
    <source>
        <dbReference type="WBParaSite" id="MBELARI_LOCUS11286"/>
    </source>
</evidence>
<comment type="catalytic activity">
    <reaction evidence="1 9">
        <text>riboflavin(in) = riboflavin(out)</text>
        <dbReference type="Rhea" id="RHEA:35015"/>
        <dbReference type="ChEBI" id="CHEBI:57986"/>
    </reaction>
</comment>
<feature type="transmembrane region" description="Helical" evidence="9">
    <location>
        <begin position="74"/>
        <end position="96"/>
    </location>
</feature>
<evidence type="ECO:0000256" key="1">
    <source>
        <dbReference type="ARBA" id="ARBA00000215"/>
    </source>
</evidence>
<keyword evidence="5 9" id="KW-1003">Cell membrane</keyword>
<evidence type="ECO:0000256" key="7">
    <source>
        <dbReference type="ARBA" id="ARBA00022989"/>
    </source>
</evidence>
<dbReference type="PANTHER" id="PTHR12929">
    <property type="entry name" value="SOLUTE CARRIER FAMILY 52"/>
    <property type="match status" value="1"/>
</dbReference>
<dbReference type="GO" id="GO:0032217">
    <property type="term" value="F:riboflavin transmembrane transporter activity"/>
    <property type="evidence" value="ECO:0007669"/>
    <property type="project" value="UniProtKB-UniRule"/>
</dbReference>
<name>A0AAF3EBH2_9BILA</name>
<evidence type="ECO:0000256" key="5">
    <source>
        <dbReference type="ARBA" id="ARBA00022475"/>
    </source>
</evidence>
<feature type="transmembrane region" description="Helical" evidence="9">
    <location>
        <begin position="141"/>
        <end position="162"/>
    </location>
</feature>
<feature type="transmembrane region" description="Helical" evidence="9">
    <location>
        <begin position="332"/>
        <end position="352"/>
    </location>
</feature>
<feature type="transmembrane region" description="Helical" evidence="9">
    <location>
        <begin position="246"/>
        <end position="267"/>
    </location>
</feature>
<dbReference type="InterPro" id="IPR009357">
    <property type="entry name" value="Riboflavin_transptr"/>
</dbReference>
<feature type="transmembrane region" description="Helical" evidence="9">
    <location>
        <begin position="307"/>
        <end position="326"/>
    </location>
</feature>
<evidence type="ECO:0000256" key="2">
    <source>
        <dbReference type="ARBA" id="ARBA00004651"/>
    </source>
</evidence>